<evidence type="ECO:0000256" key="4">
    <source>
        <dbReference type="SAM" id="MobiDB-lite"/>
    </source>
</evidence>
<dbReference type="Proteomes" id="UP000293360">
    <property type="component" value="Unassembled WGS sequence"/>
</dbReference>
<gene>
    <name evidence="5" type="ORF">DL764_010587</name>
</gene>
<feature type="compositionally biased region" description="Basic and acidic residues" evidence="4">
    <location>
        <begin position="641"/>
        <end position="662"/>
    </location>
</feature>
<evidence type="ECO:0000256" key="2">
    <source>
        <dbReference type="ARBA" id="ARBA00022553"/>
    </source>
</evidence>
<keyword evidence="3" id="KW-0539">Nucleus</keyword>
<organism evidence="5 6">
    <name type="scientific">Monosporascus ibericus</name>
    <dbReference type="NCBI Taxonomy" id="155417"/>
    <lineage>
        <taxon>Eukaryota</taxon>
        <taxon>Fungi</taxon>
        <taxon>Dikarya</taxon>
        <taxon>Ascomycota</taxon>
        <taxon>Pezizomycotina</taxon>
        <taxon>Sordariomycetes</taxon>
        <taxon>Xylariomycetidae</taxon>
        <taxon>Xylariales</taxon>
        <taxon>Xylariales incertae sedis</taxon>
        <taxon>Monosporascus</taxon>
    </lineage>
</organism>
<evidence type="ECO:0000256" key="3">
    <source>
        <dbReference type="ARBA" id="ARBA00023242"/>
    </source>
</evidence>
<feature type="compositionally biased region" description="Basic and acidic residues" evidence="4">
    <location>
        <begin position="480"/>
        <end position="499"/>
    </location>
</feature>
<feature type="compositionally biased region" description="Acidic residues" evidence="4">
    <location>
        <begin position="610"/>
        <end position="621"/>
    </location>
</feature>
<feature type="compositionally biased region" description="Acidic residues" evidence="4">
    <location>
        <begin position="107"/>
        <end position="118"/>
    </location>
</feature>
<feature type="compositionally biased region" description="Basic residues" evidence="4">
    <location>
        <begin position="437"/>
        <end position="455"/>
    </location>
</feature>
<dbReference type="PANTHER" id="PTHR14150">
    <property type="entry name" value="U3 SMALL NUCLEOLAR RNA-ASSOCIATED PROTEIN 14"/>
    <property type="match status" value="1"/>
</dbReference>
<feature type="compositionally biased region" description="Acidic residues" evidence="4">
    <location>
        <begin position="540"/>
        <end position="555"/>
    </location>
</feature>
<dbReference type="EMBL" id="QJNU01001570">
    <property type="protein sequence ID" value="RYO75091.1"/>
    <property type="molecule type" value="Genomic_DNA"/>
</dbReference>
<feature type="compositionally biased region" description="Basic and acidic residues" evidence="4">
    <location>
        <begin position="556"/>
        <end position="576"/>
    </location>
</feature>
<dbReference type="InterPro" id="IPR006709">
    <property type="entry name" value="SSU_processome_Utp14"/>
</dbReference>
<feature type="compositionally biased region" description="Acidic residues" evidence="4">
    <location>
        <begin position="132"/>
        <end position="149"/>
    </location>
</feature>
<feature type="compositionally biased region" description="Acidic residues" evidence="4">
    <location>
        <begin position="752"/>
        <end position="768"/>
    </location>
</feature>
<evidence type="ECO:0000313" key="5">
    <source>
        <dbReference type="EMBL" id="RYO75091.1"/>
    </source>
</evidence>
<protein>
    <submittedName>
        <fullName evidence="5">Uncharacterized protein</fullName>
    </submittedName>
</protein>
<feature type="compositionally biased region" description="Basic and acidic residues" evidence="4">
    <location>
        <begin position="47"/>
        <end position="68"/>
    </location>
</feature>
<name>A0A4Q4SUK8_9PEZI</name>
<feature type="compositionally biased region" description="Acidic residues" evidence="4">
    <location>
        <begin position="78"/>
        <end position="92"/>
    </location>
</feature>
<reference evidence="5 6" key="1">
    <citation type="submission" date="2018-06" db="EMBL/GenBank/DDBJ databases">
        <title>Complete Genomes of Monosporascus.</title>
        <authorList>
            <person name="Robinson A.J."/>
            <person name="Natvig D.O."/>
        </authorList>
    </citation>
    <scope>NUCLEOTIDE SEQUENCE [LARGE SCALE GENOMIC DNA]</scope>
    <source>
        <strain evidence="5 6">CBS 110550</strain>
    </source>
</reference>
<feature type="region of interest" description="Disordered" evidence="4">
    <location>
        <begin position="291"/>
        <end position="312"/>
    </location>
</feature>
<feature type="compositionally biased region" description="Acidic residues" evidence="4">
    <location>
        <begin position="208"/>
        <end position="218"/>
    </location>
</feature>
<dbReference type="Pfam" id="PF04615">
    <property type="entry name" value="Utp14"/>
    <property type="match status" value="1"/>
</dbReference>
<sequence length="926" mass="103676">MPGRQAHGRPVGGAPRTNGSSGGNKGKGKKRSKANALNAFAIASEMYTDRPKMTPRNRELDAPRDGPPRRGGKHAREEDDEDEDEDDFEDEDGDRRPPRKMRRGADDDGDEDDDDVEYGTDGSGNEWHVGGDDSDIDSDEAFGESDEERFEGYTFRGSKKSKGANEDDDDEEDDADGASLGSDAIDLADALDMSMSEDDAERGAPQDEGTDEDAESDTSDSGSGDESSESEDDEGDDVSDSGVNAWVSQFSGVKDTDEQDETPTTAKPKIGLKDLGLLTVKDPQLKKSVKLMDKEEKESTRKQKLDVPLARRQQAQLDRSVAYEKTNETLDRWTETVKRNRRAEHLVFPLPQTETGLSRHDNTEIQPITAQAPGNELEQTIMAIMEESGLGPSAKKKPKKAQEDEEGQTISRSELKNLWNQKRRDREAKSREEARAKRIKKIKSKTYHRVHRKQRGRDEMKEREVMAATGELDSEEEREAQDRQRAMERMGARHRESKWAKMRKGHAAWDDDVRTGIADMARRDEELRRRIEGRPSKSNDDDDEDESDYSDDDEVDDRKRLLRQLDEVSKEDDSQPRSKLMSMAFMQKAEAVKKAANDEMIAQIRRELASDEEGGSEEEPDDIGRKQYGQPRGKKSAAAKEQSKEGKKAKADADLQDARDKIAASTSGRSKGLSALAPRHQTKEQTTGAWGQPAVTGTAKKHRGKKSGSSADVLDLGVDSVAVAPLAASAPAAAPRPAKKKQNGTFPRSEVNDDDDDDDDDDKEDDDDHGLVQFREQELLDRAFGGLDVVAEFEREKREVEEEDDDKVVDNTLPGWGSWVGDGVSNREKGRNQGRFLTKQEGVRQKKDRRDAKLNNVIINEKRIRKSEKYMASQLPHVYESRLQYERSLRLPLGPEFQTKETFQDVTKPRVLLKQGIVAPVAKPMY</sequence>
<dbReference type="GO" id="GO:0006364">
    <property type="term" value="P:rRNA processing"/>
    <property type="evidence" value="ECO:0007669"/>
    <property type="project" value="InterPro"/>
</dbReference>
<keyword evidence="6" id="KW-1185">Reference proteome</keyword>
<evidence type="ECO:0000256" key="1">
    <source>
        <dbReference type="ARBA" id="ARBA00004604"/>
    </source>
</evidence>
<proteinExistence type="predicted"/>
<dbReference type="AlphaFoldDB" id="A0A4Q4SUK8"/>
<feature type="region of interest" description="Disordered" evidence="4">
    <location>
        <begin position="1"/>
        <end position="273"/>
    </location>
</feature>
<comment type="caution">
    <text evidence="5">The sequence shown here is derived from an EMBL/GenBank/DDBJ whole genome shotgun (WGS) entry which is preliminary data.</text>
</comment>
<feature type="compositionally biased region" description="Acidic residues" evidence="4">
    <location>
        <begin position="226"/>
        <end position="239"/>
    </location>
</feature>
<evidence type="ECO:0000313" key="6">
    <source>
        <dbReference type="Proteomes" id="UP000293360"/>
    </source>
</evidence>
<feature type="region of interest" description="Disordered" evidence="4">
    <location>
        <begin position="603"/>
        <end position="712"/>
    </location>
</feature>
<keyword evidence="2" id="KW-0597">Phosphoprotein</keyword>
<feature type="compositionally biased region" description="Basic and acidic residues" evidence="4">
    <location>
        <begin position="422"/>
        <end position="436"/>
    </location>
</feature>
<dbReference type="PANTHER" id="PTHR14150:SF12">
    <property type="entry name" value="U3 SMALL NUCLEOLAR RNA-ASSOCIATED PROTEIN 14 HOMOLOG A"/>
    <property type="match status" value="1"/>
</dbReference>
<feature type="compositionally biased region" description="Basic and acidic residues" evidence="4">
    <location>
        <begin position="456"/>
        <end position="465"/>
    </location>
</feature>
<feature type="compositionally biased region" description="Basic and acidic residues" evidence="4">
    <location>
        <begin position="507"/>
        <end position="539"/>
    </location>
</feature>
<feature type="region of interest" description="Disordered" evidence="4">
    <location>
        <begin position="728"/>
        <end position="774"/>
    </location>
</feature>
<dbReference type="GO" id="GO:0032040">
    <property type="term" value="C:small-subunit processome"/>
    <property type="evidence" value="ECO:0007669"/>
    <property type="project" value="InterPro"/>
</dbReference>
<feature type="compositionally biased region" description="Basic and acidic residues" evidence="4">
    <location>
        <begin position="291"/>
        <end position="305"/>
    </location>
</feature>
<dbReference type="OrthoDB" id="277439at2759"/>
<feature type="compositionally biased region" description="Acidic residues" evidence="4">
    <location>
        <begin position="166"/>
        <end position="176"/>
    </location>
</feature>
<comment type="subcellular location">
    <subcellularLocation>
        <location evidence="1">Nucleus</location>
        <location evidence="1">Nucleolus</location>
    </subcellularLocation>
</comment>
<feature type="region of interest" description="Disordered" evidence="4">
    <location>
        <begin position="389"/>
        <end position="582"/>
    </location>
</feature>
<dbReference type="STRING" id="155417.A0A4Q4SUK8"/>
<accession>A0A4Q4SUK8</accession>